<name>A0A0S4J883_BODSA</name>
<dbReference type="Gene3D" id="1.10.3080.10">
    <property type="entry name" value="Clc chloride channel"/>
    <property type="match status" value="1"/>
</dbReference>
<dbReference type="GO" id="GO:0005769">
    <property type="term" value="C:early endosome"/>
    <property type="evidence" value="ECO:0007669"/>
    <property type="project" value="TreeGrafter"/>
</dbReference>
<keyword evidence="3 9" id="KW-0812">Transmembrane</keyword>
<dbReference type="PANTHER" id="PTHR45711">
    <property type="entry name" value="CHLORIDE CHANNEL PROTEIN"/>
    <property type="match status" value="1"/>
</dbReference>
<evidence type="ECO:0000256" key="6">
    <source>
        <dbReference type="ARBA" id="ARBA00023136"/>
    </source>
</evidence>
<keyword evidence="2 9" id="KW-0813">Transport</keyword>
<protein>
    <recommendedName>
        <fullName evidence="9">Chloride channel protein</fullName>
    </recommendedName>
</protein>
<feature type="domain" description="CBS" evidence="10">
    <location>
        <begin position="369"/>
        <end position="425"/>
    </location>
</feature>
<keyword evidence="4 9" id="KW-1133">Transmembrane helix</keyword>
<dbReference type="GO" id="GO:0005794">
    <property type="term" value="C:Golgi apparatus"/>
    <property type="evidence" value="ECO:0007669"/>
    <property type="project" value="TreeGrafter"/>
</dbReference>
<evidence type="ECO:0000256" key="3">
    <source>
        <dbReference type="ARBA" id="ARBA00022692"/>
    </source>
</evidence>
<feature type="transmembrane region" description="Helical" evidence="9">
    <location>
        <begin position="114"/>
        <end position="137"/>
    </location>
</feature>
<evidence type="ECO:0000256" key="5">
    <source>
        <dbReference type="ARBA" id="ARBA00023065"/>
    </source>
</evidence>
<keyword evidence="7 9" id="KW-0868">Chloride</keyword>
<dbReference type="AlphaFoldDB" id="A0A0S4J883"/>
<dbReference type="InterPro" id="IPR001807">
    <property type="entry name" value="ClC"/>
</dbReference>
<keyword evidence="6 9" id="KW-0472">Membrane</keyword>
<dbReference type="InterPro" id="IPR014743">
    <property type="entry name" value="Cl-channel_core"/>
</dbReference>
<dbReference type="InterPro" id="IPR046342">
    <property type="entry name" value="CBS_dom_sf"/>
</dbReference>
<keyword evidence="5 9" id="KW-0406">Ion transport</keyword>
<accession>A0A0S4J883</accession>
<dbReference type="Proteomes" id="UP000051952">
    <property type="component" value="Unassembled WGS sequence"/>
</dbReference>
<dbReference type="VEuPathDB" id="TriTrypDB:BSAL_10145"/>
<dbReference type="GO" id="GO:0005886">
    <property type="term" value="C:plasma membrane"/>
    <property type="evidence" value="ECO:0007669"/>
    <property type="project" value="TreeGrafter"/>
</dbReference>
<organism evidence="11 12">
    <name type="scientific">Bodo saltans</name>
    <name type="common">Flagellated protozoan</name>
    <dbReference type="NCBI Taxonomy" id="75058"/>
    <lineage>
        <taxon>Eukaryota</taxon>
        <taxon>Discoba</taxon>
        <taxon>Euglenozoa</taxon>
        <taxon>Kinetoplastea</taxon>
        <taxon>Metakinetoplastina</taxon>
        <taxon>Eubodonida</taxon>
        <taxon>Bodonidae</taxon>
        <taxon>Bodo</taxon>
    </lineage>
</organism>
<dbReference type="Gene3D" id="3.10.580.10">
    <property type="entry name" value="CBS-domain"/>
    <property type="match status" value="1"/>
</dbReference>
<proteinExistence type="inferred from homology"/>
<evidence type="ECO:0000256" key="7">
    <source>
        <dbReference type="ARBA" id="ARBA00023214"/>
    </source>
</evidence>
<feature type="transmembrane region" description="Helical" evidence="9">
    <location>
        <begin position="144"/>
        <end position="161"/>
    </location>
</feature>
<evidence type="ECO:0000256" key="8">
    <source>
        <dbReference type="PROSITE-ProRule" id="PRU00703"/>
    </source>
</evidence>
<evidence type="ECO:0000259" key="10">
    <source>
        <dbReference type="PROSITE" id="PS51371"/>
    </source>
</evidence>
<dbReference type="GO" id="GO:0005247">
    <property type="term" value="F:voltage-gated chloride channel activity"/>
    <property type="evidence" value="ECO:0007669"/>
    <property type="project" value="TreeGrafter"/>
</dbReference>
<evidence type="ECO:0000256" key="9">
    <source>
        <dbReference type="RuleBase" id="RU361221"/>
    </source>
</evidence>
<comment type="similarity">
    <text evidence="9">Belongs to the chloride channel (TC 2.A.49) family.</text>
</comment>
<reference evidence="12" key="1">
    <citation type="submission" date="2015-09" db="EMBL/GenBank/DDBJ databases">
        <authorList>
            <consortium name="Pathogen Informatics"/>
        </authorList>
    </citation>
    <scope>NUCLEOTIDE SEQUENCE [LARGE SCALE GENOMIC DNA]</scope>
    <source>
        <strain evidence="12">Lake Konstanz</strain>
    </source>
</reference>
<dbReference type="PANTHER" id="PTHR45711:SF6">
    <property type="entry name" value="CHLORIDE CHANNEL PROTEIN"/>
    <property type="match status" value="1"/>
</dbReference>
<evidence type="ECO:0000256" key="1">
    <source>
        <dbReference type="ARBA" id="ARBA00004141"/>
    </source>
</evidence>
<dbReference type="Gene3D" id="3.10.580.20">
    <property type="match status" value="1"/>
</dbReference>
<dbReference type="PROSITE" id="PS51371">
    <property type="entry name" value="CBS"/>
    <property type="match status" value="1"/>
</dbReference>
<evidence type="ECO:0000256" key="4">
    <source>
        <dbReference type="ARBA" id="ARBA00022989"/>
    </source>
</evidence>
<gene>
    <name evidence="11" type="ORF">BSAL_10145</name>
</gene>
<dbReference type="Pfam" id="PF00654">
    <property type="entry name" value="Voltage_CLC"/>
    <property type="match status" value="1"/>
</dbReference>
<keyword evidence="8" id="KW-0129">CBS domain</keyword>
<comment type="caution">
    <text evidence="9">Lacks conserved residue(s) required for the propagation of feature annotation.</text>
</comment>
<evidence type="ECO:0000256" key="2">
    <source>
        <dbReference type="ARBA" id="ARBA00022448"/>
    </source>
</evidence>
<comment type="subcellular location">
    <subcellularLocation>
        <location evidence="1 9">Membrane</location>
        <topology evidence="1 9">Multi-pass membrane protein</topology>
    </subcellularLocation>
</comment>
<keyword evidence="12" id="KW-1185">Reference proteome</keyword>
<dbReference type="SUPFAM" id="SSF54631">
    <property type="entry name" value="CBS-domain pair"/>
    <property type="match status" value="1"/>
</dbReference>
<dbReference type="EMBL" id="CYKH01001518">
    <property type="protein sequence ID" value="CUG87452.1"/>
    <property type="molecule type" value="Genomic_DNA"/>
</dbReference>
<evidence type="ECO:0000313" key="12">
    <source>
        <dbReference type="Proteomes" id="UP000051952"/>
    </source>
</evidence>
<dbReference type="InterPro" id="IPR000644">
    <property type="entry name" value="CBS_dom"/>
</dbReference>
<sequence length="440" mass="47546">MTAPVMRGGMLGTLVDLFDDCSHGNANGFLCIEDESPIVLQLLLAVLLRMIMTVLTTSCALPAGVFVPSLFIGGCLGRAVGIWTRAIVVQNHATSDWFHASCGADPSSCVVPGVYAIVGAAAVLGGVTHMTMSLVVIMFELTGGLEYIVPCMLVVITSRWVCDVLGVPSIYDIQLDFKEYPYLNIKAEVSWDITVRDFLRYREKRLQRSLLRAAAVPLSTVTAPPVQLSSQQQLSHLSSHHVIVFWDGMTIGALEHILASYPHRWFPVVSSLTTYLFVGSVSREKAEKVLSKEHAAGDAATARQNIQLYFTTSIASAAARTAAVTVAVSSPREQKRGADAGVASPPIGRSPPAHIQQRLADVRDWSGLVHHCAVQASPDMAVNGVLIVFRALGNQHVVVVDGGRLVDMITRGDMITFLRTARADEGARGSLKRWIRHRGG</sequence>
<evidence type="ECO:0000313" key="11">
    <source>
        <dbReference type="EMBL" id="CUG87452.1"/>
    </source>
</evidence>
<dbReference type="OrthoDB" id="44789at2759"/>
<dbReference type="PRINTS" id="PR00762">
    <property type="entry name" value="CLCHANNEL"/>
</dbReference>
<dbReference type="SUPFAM" id="SSF81340">
    <property type="entry name" value="Clc chloride channel"/>
    <property type="match status" value="1"/>
</dbReference>